<evidence type="ECO:0000313" key="3">
    <source>
        <dbReference type="Proteomes" id="UP000295497"/>
    </source>
</evidence>
<sequence length="174" mass="18434">MHPWLRDVVLIGAGGAAGTLAATLCWAPVRADLRSVRGSLGIVHQQLERLNARCAESSPGKIDMDALARGISSRLAQASTGVQAAGAGSEPAEQPDPREAPAAPAEEGDWEVVGQAEGLVAQAISTGRWTEAMRHRFHRLLVEAPESERQRLHAEVAQKVNAGILVPDGARLPY</sequence>
<organism evidence="2 3">
    <name type="scientific">Sorangium cellulosum</name>
    <name type="common">Polyangium cellulosum</name>
    <dbReference type="NCBI Taxonomy" id="56"/>
    <lineage>
        <taxon>Bacteria</taxon>
        <taxon>Pseudomonadati</taxon>
        <taxon>Myxococcota</taxon>
        <taxon>Polyangia</taxon>
        <taxon>Polyangiales</taxon>
        <taxon>Polyangiaceae</taxon>
        <taxon>Sorangium</taxon>
    </lineage>
</organism>
<dbReference type="EMBL" id="CP012672">
    <property type="protein sequence ID" value="AUX30867.1"/>
    <property type="molecule type" value="Genomic_DNA"/>
</dbReference>
<proteinExistence type="predicted"/>
<dbReference type="Proteomes" id="UP000295497">
    <property type="component" value="Chromosome"/>
</dbReference>
<accession>A0A4P2QLE5</accession>
<name>A0A4P2QLE5_SORCE</name>
<gene>
    <name evidence="2" type="ORF">SOCE836_029810</name>
</gene>
<evidence type="ECO:0000313" key="2">
    <source>
        <dbReference type="EMBL" id="AUX30867.1"/>
    </source>
</evidence>
<feature type="region of interest" description="Disordered" evidence="1">
    <location>
        <begin position="78"/>
        <end position="108"/>
    </location>
</feature>
<reference evidence="2 3" key="1">
    <citation type="submission" date="2015-09" db="EMBL/GenBank/DDBJ databases">
        <title>Sorangium comparison.</title>
        <authorList>
            <person name="Zaburannyi N."/>
            <person name="Bunk B."/>
            <person name="Overmann J."/>
            <person name="Mueller R."/>
        </authorList>
    </citation>
    <scope>NUCLEOTIDE SEQUENCE [LARGE SCALE GENOMIC DNA]</scope>
    <source>
        <strain evidence="2 3">So ce836</strain>
    </source>
</reference>
<dbReference type="AlphaFoldDB" id="A0A4P2QLE5"/>
<evidence type="ECO:0000256" key="1">
    <source>
        <dbReference type="SAM" id="MobiDB-lite"/>
    </source>
</evidence>
<protein>
    <submittedName>
        <fullName evidence="2">Uncharacterized protein</fullName>
    </submittedName>
</protein>